<feature type="chain" id="PRO_5030031283" evidence="1">
    <location>
        <begin position="20"/>
        <end position="1218"/>
    </location>
</feature>
<dbReference type="InterPro" id="IPR006530">
    <property type="entry name" value="YD"/>
</dbReference>
<organism evidence="2 3">
    <name type="scientific">Bacteroides faecichinchillae</name>
    <dbReference type="NCBI Taxonomy" id="871325"/>
    <lineage>
        <taxon>Bacteria</taxon>
        <taxon>Pseudomonadati</taxon>
        <taxon>Bacteroidota</taxon>
        <taxon>Bacteroidia</taxon>
        <taxon>Bacteroidales</taxon>
        <taxon>Bacteroidaceae</taxon>
        <taxon>Bacteroides</taxon>
    </lineage>
</organism>
<gene>
    <name evidence="2" type="ORF">SAMN05444349_11920</name>
</gene>
<keyword evidence="1" id="KW-0732">Signal</keyword>
<accession>A0A1M5BII5</accession>
<protein>
    <submittedName>
        <fullName evidence="2">YD repeat-containing protein</fullName>
    </submittedName>
</protein>
<evidence type="ECO:0000313" key="2">
    <source>
        <dbReference type="EMBL" id="SHF42248.1"/>
    </source>
</evidence>
<evidence type="ECO:0000313" key="3">
    <source>
        <dbReference type="Proteomes" id="UP000184436"/>
    </source>
</evidence>
<dbReference type="EMBL" id="FQVD01000019">
    <property type="protein sequence ID" value="SHF42248.1"/>
    <property type="molecule type" value="Genomic_DNA"/>
</dbReference>
<reference evidence="2 3" key="1">
    <citation type="submission" date="2016-11" db="EMBL/GenBank/DDBJ databases">
        <authorList>
            <person name="Jaros S."/>
            <person name="Januszkiewicz K."/>
            <person name="Wedrychowicz H."/>
        </authorList>
    </citation>
    <scope>NUCLEOTIDE SEQUENCE [LARGE SCALE GENOMIC DNA]</scope>
    <source>
        <strain evidence="2 3">DSM 26883</strain>
    </source>
</reference>
<dbReference type="Proteomes" id="UP000184436">
    <property type="component" value="Unassembled WGS sequence"/>
</dbReference>
<dbReference type="RefSeq" id="WP_025075822.1">
    <property type="nucleotide sequence ID" value="NZ_FQVD01000019.1"/>
</dbReference>
<dbReference type="Gene3D" id="2.180.10.10">
    <property type="entry name" value="RHS repeat-associated core"/>
    <property type="match status" value="1"/>
</dbReference>
<dbReference type="OrthoDB" id="9814627at2"/>
<name>A0A1M5BII5_9BACE</name>
<feature type="signal peptide" evidence="1">
    <location>
        <begin position="1"/>
        <end position="19"/>
    </location>
</feature>
<dbReference type="NCBIfam" id="TIGR01643">
    <property type="entry name" value="YD_repeat_2x"/>
    <property type="match status" value="1"/>
</dbReference>
<sequence>MKRITYLLFLLLLTLNGWAQDFKPGGQTQNLTEQKNVLVDYSTGIFSYKVPLYKLRSGNYELPVSLDYIGKGVKDSDSPGFLGYNWMLNAGGIVTRTMRGGFPDEDTFFGYLQSESNSTPLQDDAKNVGLRKRDGESDIFTAVFNGQKVDFIIRVDKNRKIYAEPLEQTDVRIECEHTSGKITGWIVTDNNGDRYIYRQVEMNTNVRHVDVSTVNAISHNAYNSAWHLSRILPYNGAPIEFCYKGSVENTGPGSTGKISNQEIRDSYTMTYYYGKPMKEQPFDYKKYQAEITEDIETAQYHLEACSQEALLKEVDAQMVMFTKYGQGFFQPLENTIVKNNNRLIGILANIKEMTSASLQLENTLTSLSKYCDQLSDSYNGRLAGMHLKAAANSVHNCLIEIRTITQKEIAGGSCYDILSPLLYMIITPERIIKFTYTEYTTAPYLSEIKLYNRDETLLSSVSLTQDATCLKKVSFYGKENKETGNMKFGYYNFSDFPTPPNGIESDLWGYCRARNTSGKEYEMLTALHSLKSITLADGGKIGIEYEKNRTSAYNDYGGIRLKTLLFDNGNNRNDTISYSYPSPGKSMYSSWSNAVNVCYSGFCDQIIYDRVRPKGYLITNMGNNGLYYPQVTETIHGKGYNAYHYRIADPISNVNYPFWAAGLLSEKEVYDADGNLLQTTQYKYKILSDYNSALPQMQPSDYYLDGNALKIYYNSQTTDYVKGNEMYQHNIEPRLSPNNASGFYYLRYGGRTVLEEEVEYRLDKDTPYRRTDYYYDNPKSMFPTRTVSTGSNGQVLTKVCKRVTDIADGVDLVIDKMKQKNLLSPIVKESTLSEGKLINETVWKYQEEASGKNLILPTEAFMYVPETSVVCQTAEKETALFNYGEDNYFSSVTLHYGTNKTSTMPVEENGRIQKKSYAYDNFGNLLLECNTRQGSAWDSYKNTEGGNINREDIITAITGLQGTYMFCKRILQVIPNEVDDYHFLGFLDSHEHHFIIRFAEEMASKNIDLTEAQNCFEAISENEKRILNIFKQEYTQFIRQYPKYQALQQFVAAMEKIIACDGQKLFEYLHLIKYEIEKPTNSNYSVTLNSLYGAGQLKLYILSEENDVSVYVTHANGRTEHAVESEDRSSLKVYDIDLGAYTGVTEVTASSQGKYMALVPEGATFNATSYNADGTVYAKFDQEGKVEFYTYDKAGRVTQIKDRLGNILKEYKYNRIIN</sequence>
<dbReference type="AlphaFoldDB" id="A0A1M5BII5"/>
<dbReference type="STRING" id="871325.SAMN05444349_11920"/>
<proteinExistence type="predicted"/>
<evidence type="ECO:0000256" key="1">
    <source>
        <dbReference type="SAM" id="SignalP"/>
    </source>
</evidence>
<keyword evidence="3" id="KW-1185">Reference proteome</keyword>